<dbReference type="Pfam" id="PF02836">
    <property type="entry name" value="Glyco_hydro_2_C"/>
    <property type="match status" value="1"/>
</dbReference>
<dbReference type="PANTHER" id="PTHR42732:SF2">
    <property type="entry name" value="BETA-MANNOSIDASE"/>
    <property type="match status" value="1"/>
</dbReference>
<accession>C0BV70</accession>
<dbReference type="InterPro" id="IPR017853">
    <property type="entry name" value="GH"/>
</dbReference>
<dbReference type="EMBL" id="ABXX02000006">
    <property type="protein sequence ID" value="EEG70044.1"/>
    <property type="molecule type" value="Genomic_DNA"/>
</dbReference>
<feature type="domain" description="Glycosyl hydrolases family 2 sugar binding" evidence="4">
    <location>
        <begin position="190"/>
        <end position="276"/>
    </location>
</feature>
<dbReference type="PANTHER" id="PTHR42732">
    <property type="entry name" value="BETA-GALACTOSIDASE"/>
    <property type="match status" value="1"/>
</dbReference>
<reference evidence="5 6" key="1">
    <citation type="submission" date="2009-02" db="EMBL/GenBank/DDBJ databases">
        <title>Draft genome sequence of Bifidobacterium pseudocatenulatum (DSM 20438).</title>
        <authorList>
            <person name="Sudarsanam P."/>
            <person name="Ley R."/>
            <person name="Guruge J."/>
            <person name="Turnbaugh P.J."/>
            <person name="Mahowald M."/>
            <person name="Liep D."/>
            <person name="Gordon J."/>
        </authorList>
    </citation>
    <scope>NUCLEOTIDE SEQUENCE [LARGE SCALE GENOMIC DNA]</scope>
    <source>
        <strain evidence="5 6">DSM 20438</strain>
    </source>
</reference>
<dbReference type="InterPro" id="IPR006104">
    <property type="entry name" value="Glyco_hydro_2_N"/>
</dbReference>
<organism evidence="5 6">
    <name type="scientific">Bifidobacterium pseudocatenulatum DSM 20438 = JCM 1200 = LMG 10505</name>
    <dbReference type="NCBI Taxonomy" id="547043"/>
    <lineage>
        <taxon>Bacteria</taxon>
        <taxon>Bacillati</taxon>
        <taxon>Actinomycetota</taxon>
        <taxon>Actinomycetes</taxon>
        <taxon>Bifidobacteriales</taxon>
        <taxon>Bifidobacteriaceae</taxon>
        <taxon>Bifidobacterium</taxon>
    </lineage>
</organism>
<evidence type="ECO:0000256" key="2">
    <source>
        <dbReference type="SAM" id="MobiDB-lite"/>
    </source>
</evidence>
<dbReference type="InterPro" id="IPR036156">
    <property type="entry name" value="Beta-gal/glucu_dom_sf"/>
</dbReference>
<dbReference type="SUPFAM" id="SSF51445">
    <property type="entry name" value="(Trans)glycosidases"/>
    <property type="match status" value="1"/>
</dbReference>
<proteinExistence type="inferred from homology"/>
<evidence type="ECO:0000259" key="3">
    <source>
        <dbReference type="Pfam" id="PF02836"/>
    </source>
</evidence>
<comment type="similarity">
    <text evidence="1">Belongs to the glycosyl hydrolase 2 family.</text>
</comment>
<dbReference type="GO" id="GO:0004553">
    <property type="term" value="F:hydrolase activity, hydrolyzing O-glycosyl compounds"/>
    <property type="evidence" value="ECO:0007669"/>
    <property type="project" value="InterPro"/>
</dbReference>
<dbReference type="Pfam" id="PF02837">
    <property type="entry name" value="Glyco_hydro_2_N"/>
    <property type="match status" value="1"/>
</dbReference>
<dbReference type="AlphaFoldDB" id="C0BV70"/>
<dbReference type="GO" id="GO:0005975">
    <property type="term" value="P:carbohydrate metabolic process"/>
    <property type="evidence" value="ECO:0007669"/>
    <property type="project" value="InterPro"/>
</dbReference>
<reference evidence="5 6" key="2">
    <citation type="submission" date="2009-02" db="EMBL/GenBank/DDBJ databases">
        <authorList>
            <person name="Fulton L."/>
            <person name="Clifton S."/>
            <person name="Fulton B."/>
            <person name="Xu J."/>
            <person name="Minx P."/>
            <person name="Pepin K.H."/>
            <person name="Johnson M."/>
            <person name="Bhonagiri V."/>
            <person name="Nash W.E."/>
            <person name="Mardis E.R."/>
            <person name="Wilson R.K."/>
        </authorList>
    </citation>
    <scope>NUCLEOTIDE SEQUENCE [LARGE SCALE GENOMIC DNA]</scope>
    <source>
        <strain evidence="5 6">DSM 20438</strain>
    </source>
</reference>
<sequence>MGKLREMRCCREALMLDVKRVLKAAPTKMRSQEPLQQLWTPWGEQIAGEWLSSNDAHKAFCPAKDGERKLENGRTPILNEHPRPTMVRGNHTMLNGFWDYAIVSIPESGNGSKWRKSAAVLTRDEAVQAVKEAAIPETFDGKILVPFSPESALSGVHQTIYPDNMIWYRTVVHPVTLGGGEAVRQIGDANRLMLHFEAVDYVCACFINGQFAGMHVGGYLPFDVDISAFVDPDDAFEIALCVYDPNDSGTQMRGKQKIEREGIWYTAQSGIWQSVWMEIVPEAYVQTLTLKGAADGRLFIRAEIGGDKPNAKLHIVVADPADGTIVADELLPAGMRKVRTEIATRAEHLWSPNDPYLYDVTATLEFGAAKSQGKQEKLQQESQEIQEKPAKSQEKQDIVRSYCAFRTVEIKPDLKGIARFHLNGKPVFLKGVLDQGYWPDGLLTAPSDEALVHDIIAMKESGFTMLRKHIKIESARWYYHCDRLGMLVWQDAVSGGGEYNAWVTNRKPTLMRATWNKYRDDTAKHFAALGADDSTYRRDWSRTCDAMVHMLAGHPSIVTWVLFNEGWGQFDACDAAERIHALDPTRPIDATSGWYDQRCGDFHSVHNYFRPLEIYPDKGPLRGYVAEYEKRHKRRRRAAHYAVLPVAQHGVRAFVISEFGGLAQLVADHAAVSRAYGYGEYDSIEDWRTAVRSVLDSAESLESRGLAGYVYTQVSDVEEELNGLMTYDRRLNKFAQ</sequence>
<dbReference type="eggNOG" id="COG3250">
    <property type="taxonomic scope" value="Bacteria"/>
</dbReference>
<comment type="caution">
    <text evidence="5">The sequence shown here is derived from an EMBL/GenBank/DDBJ whole genome shotgun (WGS) entry which is preliminary data.</text>
</comment>
<protein>
    <submittedName>
        <fullName evidence="5">Glycosyl hydrolase family 2, sugar binding domain protein</fullName>
    </submittedName>
</protein>
<evidence type="ECO:0000259" key="4">
    <source>
        <dbReference type="Pfam" id="PF02837"/>
    </source>
</evidence>
<keyword evidence="5" id="KW-0378">Hydrolase</keyword>
<dbReference type="SUPFAM" id="SSF49303">
    <property type="entry name" value="beta-Galactosidase/glucuronidase domain"/>
    <property type="match status" value="1"/>
</dbReference>
<dbReference type="Gene3D" id="2.60.120.260">
    <property type="entry name" value="Galactose-binding domain-like"/>
    <property type="match status" value="1"/>
</dbReference>
<feature type="region of interest" description="Disordered" evidence="2">
    <location>
        <begin position="373"/>
        <end position="392"/>
    </location>
</feature>
<name>C0BV70_BIFPS</name>
<dbReference type="InterPro" id="IPR008979">
    <property type="entry name" value="Galactose-bd-like_sf"/>
</dbReference>
<feature type="domain" description="Glycoside hydrolase family 2 catalytic" evidence="3">
    <location>
        <begin position="419"/>
        <end position="633"/>
    </location>
</feature>
<dbReference type="Gene3D" id="3.20.20.80">
    <property type="entry name" value="Glycosidases"/>
    <property type="match status" value="1"/>
</dbReference>
<dbReference type="InterPro" id="IPR006103">
    <property type="entry name" value="Glyco_hydro_2_cat"/>
</dbReference>
<dbReference type="SUPFAM" id="SSF49785">
    <property type="entry name" value="Galactose-binding domain-like"/>
    <property type="match status" value="1"/>
</dbReference>
<evidence type="ECO:0000313" key="6">
    <source>
        <dbReference type="Proteomes" id="UP000003875"/>
    </source>
</evidence>
<gene>
    <name evidence="5" type="ORF">BIFPSEUDO_04313</name>
</gene>
<evidence type="ECO:0000313" key="5">
    <source>
        <dbReference type="EMBL" id="EEG70044.1"/>
    </source>
</evidence>
<dbReference type="InterPro" id="IPR051913">
    <property type="entry name" value="GH2_Domain-Containing"/>
</dbReference>
<dbReference type="Proteomes" id="UP000003875">
    <property type="component" value="Unassembled WGS sequence"/>
</dbReference>
<evidence type="ECO:0000256" key="1">
    <source>
        <dbReference type="ARBA" id="ARBA00007401"/>
    </source>
</evidence>